<feature type="domain" description="Thioredoxin" evidence="5">
    <location>
        <begin position="362"/>
        <end position="506"/>
    </location>
</feature>
<evidence type="ECO:0000259" key="5">
    <source>
        <dbReference type="PROSITE" id="PS51352"/>
    </source>
</evidence>
<dbReference type="CDD" id="cd02966">
    <property type="entry name" value="TlpA_like_family"/>
    <property type="match status" value="2"/>
</dbReference>
<sequence>MIKNLIIMIALMVFMTRGSYSQNVQSEKEESAAFNASVKDLTAREKEIYAALSAADGVQQEKLEMELEQIVDKKLLRKADYIAAHPNSAYSLSLVSDHLLFMGTYEEGSNLYDKLGSEALQTPAAKKIADRLAILKRSAIGTQVLDFTQNNTEGEPVKFSEYKGKYVLIDFWASWCKPCRAENPNVLKAYEQYKSQGFTVFGVSLDDKAESWKKAIEDDHMPWVQVSDLKGFKNEVSTYYGVNAIPSTLLIDPNGKIIAKDLRGEGLNRKLARLFKTLDKDKVLNDSISKMKRPDRLKWIEAYAFKNPGSASGPYFLSEFLKFDYQTTLQQQEAILNKFAGAAKQSAYYIELSKDLESKKKLQPGNMAPDFTLLKPDGKPLTLSAMRGKYVLIDFWASWCVPCRKAIPHLKEVYEKYRSKGFEILSLSGDQNQDAWRKAMDQEKMPWPQVCDDFPAQFAPSRVGSIYQTRFIPFYVLLDKEGKILVYSGNEQEVENKLQQIFSIQRQ</sequence>
<keyword evidence="3" id="KW-1015">Disulfide bond</keyword>
<dbReference type="SUPFAM" id="SSF52833">
    <property type="entry name" value="Thioredoxin-like"/>
    <property type="match status" value="2"/>
</dbReference>
<dbReference type="InterPro" id="IPR013766">
    <property type="entry name" value="Thioredoxin_domain"/>
</dbReference>
<dbReference type="PANTHER" id="PTHR42852:SF6">
    <property type="entry name" value="THIOL:DISULFIDE INTERCHANGE PROTEIN DSBE"/>
    <property type="match status" value="1"/>
</dbReference>
<dbReference type="GO" id="GO:0016209">
    <property type="term" value="F:antioxidant activity"/>
    <property type="evidence" value="ECO:0007669"/>
    <property type="project" value="InterPro"/>
</dbReference>
<dbReference type="EMBL" id="SJSL01000001">
    <property type="protein sequence ID" value="TCD02848.1"/>
    <property type="molecule type" value="Genomic_DNA"/>
</dbReference>
<comment type="subcellular location">
    <subcellularLocation>
        <location evidence="1">Cell envelope</location>
    </subcellularLocation>
</comment>
<evidence type="ECO:0000256" key="2">
    <source>
        <dbReference type="ARBA" id="ARBA00022748"/>
    </source>
</evidence>
<dbReference type="InterPro" id="IPR050553">
    <property type="entry name" value="Thioredoxin_ResA/DsbE_sf"/>
</dbReference>
<evidence type="ECO:0000256" key="1">
    <source>
        <dbReference type="ARBA" id="ARBA00004196"/>
    </source>
</evidence>
<dbReference type="PANTHER" id="PTHR42852">
    <property type="entry name" value="THIOL:DISULFIDE INTERCHANGE PROTEIN DSBE"/>
    <property type="match status" value="1"/>
</dbReference>
<evidence type="ECO:0000313" key="7">
    <source>
        <dbReference type="Proteomes" id="UP000293347"/>
    </source>
</evidence>
<dbReference type="InterPro" id="IPR036249">
    <property type="entry name" value="Thioredoxin-like_sf"/>
</dbReference>
<evidence type="ECO:0000313" key="6">
    <source>
        <dbReference type="EMBL" id="TCD02848.1"/>
    </source>
</evidence>
<gene>
    <name evidence="6" type="ORF">EZ437_02345</name>
</gene>
<keyword evidence="4" id="KW-0676">Redox-active center</keyword>
<dbReference type="GO" id="GO:0017004">
    <property type="term" value="P:cytochrome complex assembly"/>
    <property type="evidence" value="ECO:0007669"/>
    <property type="project" value="UniProtKB-KW"/>
</dbReference>
<keyword evidence="7" id="KW-1185">Reference proteome</keyword>
<dbReference type="Gene3D" id="3.40.30.10">
    <property type="entry name" value="Glutaredoxin"/>
    <property type="match status" value="2"/>
</dbReference>
<dbReference type="AlphaFoldDB" id="A0A4R0NS00"/>
<dbReference type="RefSeq" id="WP_131592868.1">
    <property type="nucleotide sequence ID" value="NZ_SJSL01000001.1"/>
</dbReference>
<evidence type="ECO:0000256" key="4">
    <source>
        <dbReference type="ARBA" id="ARBA00023284"/>
    </source>
</evidence>
<dbReference type="GO" id="GO:0030313">
    <property type="term" value="C:cell envelope"/>
    <property type="evidence" value="ECO:0007669"/>
    <property type="project" value="UniProtKB-SubCell"/>
</dbReference>
<dbReference type="OrthoDB" id="734603at2"/>
<feature type="domain" description="Thioredoxin" evidence="5">
    <location>
        <begin position="138"/>
        <end position="280"/>
    </location>
</feature>
<reference evidence="6 7" key="1">
    <citation type="submission" date="2019-02" db="EMBL/GenBank/DDBJ databases">
        <title>Pedobacter sp. RP-1-14 sp. nov., isolated from Arctic soil.</title>
        <authorList>
            <person name="Dahal R.H."/>
        </authorList>
    </citation>
    <scope>NUCLEOTIDE SEQUENCE [LARGE SCALE GENOMIC DNA]</scope>
    <source>
        <strain evidence="6 7">RP-1-14</strain>
    </source>
</reference>
<dbReference type="InterPro" id="IPR000866">
    <property type="entry name" value="AhpC/TSA"/>
</dbReference>
<keyword evidence="2" id="KW-0201">Cytochrome c-type biogenesis</keyword>
<accession>A0A4R0NS00</accession>
<name>A0A4R0NS00_9SPHI</name>
<dbReference type="PROSITE" id="PS51352">
    <property type="entry name" value="THIOREDOXIN_2"/>
    <property type="match status" value="2"/>
</dbReference>
<dbReference type="GO" id="GO:0016491">
    <property type="term" value="F:oxidoreductase activity"/>
    <property type="evidence" value="ECO:0007669"/>
    <property type="project" value="InterPro"/>
</dbReference>
<dbReference type="Proteomes" id="UP000293347">
    <property type="component" value="Unassembled WGS sequence"/>
</dbReference>
<evidence type="ECO:0000256" key="3">
    <source>
        <dbReference type="ARBA" id="ARBA00023157"/>
    </source>
</evidence>
<organism evidence="6 7">
    <name type="scientific">Pedobacter psychroterrae</name>
    <dbReference type="NCBI Taxonomy" id="2530453"/>
    <lineage>
        <taxon>Bacteria</taxon>
        <taxon>Pseudomonadati</taxon>
        <taxon>Bacteroidota</taxon>
        <taxon>Sphingobacteriia</taxon>
        <taxon>Sphingobacteriales</taxon>
        <taxon>Sphingobacteriaceae</taxon>
        <taxon>Pedobacter</taxon>
    </lineage>
</organism>
<protein>
    <submittedName>
        <fullName evidence="6">TlpA family protein disulfide reductase</fullName>
    </submittedName>
</protein>
<proteinExistence type="predicted"/>
<dbReference type="Pfam" id="PF00578">
    <property type="entry name" value="AhpC-TSA"/>
    <property type="match status" value="2"/>
</dbReference>
<comment type="caution">
    <text evidence="6">The sequence shown here is derived from an EMBL/GenBank/DDBJ whole genome shotgun (WGS) entry which is preliminary data.</text>
</comment>